<dbReference type="EMBL" id="CP001344">
    <property type="protein sequence ID" value="ACL45051.1"/>
    <property type="molecule type" value="Genomic_DNA"/>
</dbReference>
<dbReference type="eggNOG" id="COG4449">
    <property type="taxonomic scope" value="Bacteria"/>
</dbReference>
<gene>
    <name evidence="2" type="ordered locus">Cyan7425_2704</name>
</gene>
<evidence type="ECO:0000256" key="1">
    <source>
        <dbReference type="SAM" id="Phobius"/>
    </source>
</evidence>
<name>B8HJU8_CYAP4</name>
<keyword evidence="1" id="KW-1133">Transmembrane helix</keyword>
<keyword evidence="1" id="KW-0812">Transmembrane</keyword>
<evidence type="ECO:0000313" key="2">
    <source>
        <dbReference type="EMBL" id="ACL45051.1"/>
    </source>
</evidence>
<feature type="transmembrane region" description="Helical" evidence="1">
    <location>
        <begin position="20"/>
        <end position="43"/>
    </location>
</feature>
<dbReference type="STRING" id="395961.Cyan7425_2704"/>
<protein>
    <submittedName>
        <fullName evidence="2">Uncharacterized protein</fullName>
    </submittedName>
</protein>
<sequence>MLHQFQHFLRWLQGGSLKLLLGMGGLLLVWGTLAPVGTLVWWFNQNAEMLGLKRSSLQQAPSNPSADTGSDSRPINCYIIFFPGVGDFSKNQLTPGEETFLDRLIQQHPNCVAVRDVFPYSVANKDLSAERFLTPLWQAAEEAKGWLDTADALIKVRNLWRFAISADDRYWPVYNRGIANTVIDRMDAVHPLPQRCGNALNLILIGTSGGVQVALGAAPYLDQWLQNPAITVISLGGTFNGENGLDAIDQMYHLRGQRDWVENLNYFFPSRWPWTVASPFNRAQQQGRFYIINIGPHSHSGQTGYLGLARLKPQLRYVDLTFHTIHQLPIWQLPSHPFPGSGKANPG</sequence>
<keyword evidence="1" id="KW-0472">Membrane</keyword>
<proteinExistence type="predicted"/>
<dbReference type="OrthoDB" id="5141003at2"/>
<organism evidence="2">
    <name type="scientific">Cyanothece sp. (strain PCC 7425 / ATCC 29141)</name>
    <dbReference type="NCBI Taxonomy" id="395961"/>
    <lineage>
        <taxon>Bacteria</taxon>
        <taxon>Bacillati</taxon>
        <taxon>Cyanobacteriota</taxon>
        <taxon>Cyanophyceae</taxon>
        <taxon>Gomontiellales</taxon>
        <taxon>Cyanothecaceae</taxon>
        <taxon>Cyanothece</taxon>
    </lineage>
</organism>
<dbReference type="AlphaFoldDB" id="B8HJU8"/>
<dbReference type="KEGG" id="cyn:Cyan7425_2704"/>
<reference evidence="2" key="1">
    <citation type="submission" date="2009-01" db="EMBL/GenBank/DDBJ databases">
        <title>Complete sequence of chromosome Cyanothece sp. PCC 7425.</title>
        <authorList>
            <consortium name="US DOE Joint Genome Institute"/>
            <person name="Lucas S."/>
            <person name="Copeland A."/>
            <person name="Lapidus A."/>
            <person name="Glavina del Rio T."/>
            <person name="Dalin E."/>
            <person name="Tice H."/>
            <person name="Bruce D."/>
            <person name="Goodwin L."/>
            <person name="Pitluck S."/>
            <person name="Sims D."/>
            <person name="Meineke L."/>
            <person name="Brettin T."/>
            <person name="Detter J.C."/>
            <person name="Han C."/>
            <person name="Larimer F."/>
            <person name="Land M."/>
            <person name="Hauser L."/>
            <person name="Kyrpides N."/>
            <person name="Ovchinnikova G."/>
            <person name="Liberton M."/>
            <person name="Stoeckel J."/>
            <person name="Banerjee A."/>
            <person name="Singh A."/>
            <person name="Page L."/>
            <person name="Sato H."/>
            <person name="Zhao L."/>
            <person name="Sherman L."/>
            <person name="Pakrasi H."/>
            <person name="Richardson P."/>
        </authorList>
    </citation>
    <scope>NUCLEOTIDE SEQUENCE</scope>
    <source>
        <strain evidence="2">PCC 7425</strain>
    </source>
</reference>
<dbReference type="HOGENOM" id="CLU_071798_0_0_3"/>
<accession>B8HJU8</accession>